<dbReference type="AlphaFoldDB" id="A0A0B6YZ80"/>
<feature type="region of interest" description="Disordered" evidence="1">
    <location>
        <begin position="157"/>
        <end position="176"/>
    </location>
</feature>
<evidence type="ECO:0000256" key="1">
    <source>
        <dbReference type="SAM" id="MobiDB-lite"/>
    </source>
</evidence>
<feature type="compositionally biased region" description="Low complexity" evidence="1">
    <location>
        <begin position="161"/>
        <end position="176"/>
    </location>
</feature>
<feature type="compositionally biased region" description="Basic and acidic residues" evidence="1">
    <location>
        <begin position="1"/>
        <end position="15"/>
    </location>
</feature>
<organism evidence="2">
    <name type="scientific">Arion vulgaris</name>
    <dbReference type="NCBI Taxonomy" id="1028688"/>
    <lineage>
        <taxon>Eukaryota</taxon>
        <taxon>Metazoa</taxon>
        <taxon>Spiralia</taxon>
        <taxon>Lophotrochozoa</taxon>
        <taxon>Mollusca</taxon>
        <taxon>Gastropoda</taxon>
        <taxon>Heterobranchia</taxon>
        <taxon>Euthyneura</taxon>
        <taxon>Panpulmonata</taxon>
        <taxon>Eupulmonata</taxon>
        <taxon>Stylommatophora</taxon>
        <taxon>Helicina</taxon>
        <taxon>Arionoidea</taxon>
        <taxon>Arionidae</taxon>
        <taxon>Arion</taxon>
    </lineage>
</organism>
<gene>
    <name evidence="2" type="primary">ORF42559</name>
</gene>
<reference evidence="2" key="1">
    <citation type="submission" date="2014-12" db="EMBL/GenBank/DDBJ databases">
        <title>Insight into the proteome of Arion vulgaris.</title>
        <authorList>
            <person name="Aradska J."/>
            <person name="Bulat T."/>
            <person name="Smidak R."/>
            <person name="Sarate P."/>
            <person name="Gangsoo J."/>
            <person name="Sialana F."/>
            <person name="Bilban M."/>
            <person name="Lubec G."/>
        </authorList>
    </citation>
    <scope>NUCLEOTIDE SEQUENCE</scope>
    <source>
        <tissue evidence="2">Skin</tissue>
    </source>
</reference>
<protein>
    <submittedName>
        <fullName evidence="2">Uncharacterized protein</fullName>
    </submittedName>
</protein>
<evidence type="ECO:0000313" key="2">
    <source>
        <dbReference type="EMBL" id="CEK61548.1"/>
    </source>
</evidence>
<accession>A0A0B6YZ80</accession>
<feature type="non-terminal residue" evidence="2">
    <location>
        <position position="1"/>
    </location>
</feature>
<name>A0A0B6YZ80_9EUPU</name>
<feature type="region of interest" description="Disordered" evidence="1">
    <location>
        <begin position="1"/>
        <end position="24"/>
    </location>
</feature>
<sequence length="242" mass="25817">PRKIDVGKMKMDMSHHQNNKLQTTVTESQCALKRKFTEKKGAPIFSKSSSTPLVSALLGHSDLSSAIKLAEQNHGKVTSLPHLWSSGKEKTSLYSVKGIPVASTVSSRGCAKAARIELPTPALSAESGKSLMFRTQFIPLSVGQNNNTAFISETTGQEIVPKSTPSSTPATKTFTPSLETSSLNERLKFADTANIKPRLSAFVPTKVIGASSSGIDTAKVRPQQSFPTDASFVQVSGIVSQL</sequence>
<dbReference type="EMBL" id="HACG01014683">
    <property type="protein sequence ID" value="CEK61548.1"/>
    <property type="molecule type" value="Transcribed_RNA"/>
</dbReference>
<proteinExistence type="predicted"/>
<feature type="non-terminal residue" evidence="2">
    <location>
        <position position="242"/>
    </location>
</feature>